<comment type="caution">
    <text evidence="1">The sequence shown here is derived from an EMBL/GenBank/DDBJ whole genome shotgun (WGS) entry which is preliminary data.</text>
</comment>
<evidence type="ECO:0000313" key="2">
    <source>
        <dbReference type="Proteomes" id="UP001148629"/>
    </source>
</evidence>
<evidence type="ECO:0000313" key="1">
    <source>
        <dbReference type="EMBL" id="KAJ3548580.1"/>
    </source>
</evidence>
<gene>
    <name evidence="1" type="ORF">NM208_g938</name>
</gene>
<sequence>MSPARYHIQFLNPPASKNTAPFPQFAKLPAEIRLMIWTQSLCCERFIRVIANSPSFQNLWLPPNASKDLGLGYGVLVTGQQMISKLFRVNTESRYAAMRFYRVQIPCQFMSEETIECQTLYINPELDTLHVVGSSPFVQFAHDIWSRDPLGIGLVNFAIDTELTEIFAERNCSGGLRALRQVVSRLKRVIS</sequence>
<proteinExistence type="predicted"/>
<name>A0ACC1SXW5_9HYPO</name>
<dbReference type="EMBL" id="JANRMS010000044">
    <property type="protein sequence ID" value="KAJ3548580.1"/>
    <property type="molecule type" value="Genomic_DNA"/>
</dbReference>
<accession>A0ACC1SXW5</accession>
<protein>
    <submittedName>
        <fullName evidence="1">Uncharacterized protein</fullName>
    </submittedName>
</protein>
<dbReference type="Proteomes" id="UP001148629">
    <property type="component" value="Unassembled WGS sequence"/>
</dbReference>
<reference evidence="1" key="1">
    <citation type="submission" date="2022-08" db="EMBL/GenBank/DDBJ databases">
        <title>Genome Sequence of Fusarium decemcellulare.</title>
        <authorList>
            <person name="Buettner E."/>
        </authorList>
    </citation>
    <scope>NUCLEOTIDE SEQUENCE</scope>
    <source>
        <strain evidence="1">Babe19</strain>
    </source>
</reference>
<keyword evidence="2" id="KW-1185">Reference proteome</keyword>
<organism evidence="1 2">
    <name type="scientific">Fusarium decemcellulare</name>
    <dbReference type="NCBI Taxonomy" id="57161"/>
    <lineage>
        <taxon>Eukaryota</taxon>
        <taxon>Fungi</taxon>
        <taxon>Dikarya</taxon>
        <taxon>Ascomycota</taxon>
        <taxon>Pezizomycotina</taxon>
        <taxon>Sordariomycetes</taxon>
        <taxon>Hypocreomycetidae</taxon>
        <taxon>Hypocreales</taxon>
        <taxon>Nectriaceae</taxon>
        <taxon>Fusarium</taxon>
        <taxon>Fusarium decemcellulare species complex</taxon>
    </lineage>
</organism>